<dbReference type="OrthoDB" id="651249at2759"/>
<dbReference type="AlphaFoldDB" id="A0A8I7B3Q1"/>
<gene>
    <name evidence="1" type="primary">LOC123430707</name>
</gene>
<dbReference type="PANTHER" id="PTHR36478">
    <property type="entry name" value="OS04G0614237 PROTEIN-RELATED"/>
    <property type="match status" value="1"/>
</dbReference>
<dbReference type="Proteomes" id="UP000011116">
    <property type="component" value="Chromosome 2H"/>
</dbReference>
<dbReference type="KEGG" id="hvg:123430707"/>
<keyword evidence="2" id="KW-1185">Reference proteome</keyword>
<dbReference type="RefSeq" id="XP_044970489.1">
    <property type="nucleotide sequence ID" value="XM_045114554.1"/>
</dbReference>
<dbReference type="Gramene" id="HORVU.MOREX.r2.2HG0157780.1">
    <property type="protein sequence ID" value="HORVU.MOREX.r2.2HG0157780.1"/>
    <property type="gene ID" value="HORVU.MOREX.r2.2HG0157780"/>
</dbReference>
<dbReference type="PANTHER" id="PTHR36478:SF14">
    <property type="entry name" value="LISH DOMAIN-CONTAINING PROTEIN"/>
    <property type="match status" value="1"/>
</dbReference>
<reference evidence="1" key="3">
    <citation type="submission" date="2022-01" db="UniProtKB">
        <authorList>
            <consortium name="EnsemblPlants"/>
        </authorList>
    </citation>
    <scope>IDENTIFICATION</scope>
    <source>
        <strain evidence="1">subsp. vulgare</strain>
    </source>
</reference>
<proteinExistence type="predicted"/>
<reference evidence="2" key="1">
    <citation type="journal article" date="2012" name="Nature">
        <title>A physical, genetic and functional sequence assembly of the barley genome.</title>
        <authorList>
            <consortium name="The International Barley Genome Sequencing Consortium"/>
            <person name="Mayer K.F."/>
            <person name="Waugh R."/>
            <person name="Brown J.W."/>
            <person name="Schulman A."/>
            <person name="Langridge P."/>
            <person name="Platzer M."/>
            <person name="Fincher G.B."/>
            <person name="Muehlbauer G.J."/>
            <person name="Sato K."/>
            <person name="Close T.J."/>
            <person name="Wise R.P."/>
            <person name="Stein N."/>
        </authorList>
    </citation>
    <scope>NUCLEOTIDE SEQUENCE [LARGE SCALE GENOMIC DNA]</scope>
    <source>
        <strain evidence="2">cv. Morex</strain>
    </source>
</reference>
<sequence length="418" mass="46998">MSSSVVVFGNGDIDEDDCVGENSVVVSGKGKGKGKDAVKPACTVQYPCVKRFRERRVLSFLRDQGFHGAFKELTRETAALFDLDHMQRLVRRGRWYDALFYLGDFLPPVKSERRSHRARIFHNFLLMHGRFADAVAGNKDRILDKQYANSRSNSTAAERRFRSMNYSILGPDAGRLRAAIDWDRVRSHAEFVVQRMALSTPELRRPLLLPSRCMMPHDVLPIGTGLFRKRRVKKQVPQPPKTDAILMALKFQQYCQQFRESSVGSKDKALELLVKFLDETLQAGLPRGCTLTYDLQPTGKEVELAEDASDVLSEQTMLGTSEDNVKVHDTSLVKNSGARVFQIISRALKVHAKNPGMLSPINAGTKRLIQAGCHAQNEMDRLQTVENDIYPKKQRTVGAFGEASLAQRFDTSSFSCSE</sequence>
<name>A0A8I7B3Q1_HORVV</name>
<evidence type="ECO:0000313" key="2">
    <source>
        <dbReference type="Proteomes" id="UP000011116"/>
    </source>
</evidence>
<organism evidence="1 2">
    <name type="scientific">Hordeum vulgare subsp. vulgare</name>
    <name type="common">Domesticated barley</name>
    <dbReference type="NCBI Taxonomy" id="112509"/>
    <lineage>
        <taxon>Eukaryota</taxon>
        <taxon>Viridiplantae</taxon>
        <taxon>Streptophyta</taxon>
        <taxon>Embryophyta</taxon>
        <taxon>Tracheophyta</taxon>
        <taxon>Spermatophyta</taxon>
        <taxon>Magnoliopsida</taxon>
        <taxon>Liliopsida</taxon>
        <taxon>Poales</taxon>
        <taxon>Poaceae</taxon>
        <taxon>BOP clade</taxon>
        <taxon>Pooideae</taxon>
        <taxon>Triticodae</taxon>
        <taxon>Triticeae</taxon>
        <taxon>Hordeinae</taxon>
        <taxon>Hordeum</taxon>
    </lineage>
</organism>
<evidence type="ECO:0000313" key="1">
    <source>
        <dbReference type="EnsemblPlants" id="HORVU.MOREX.r3.2HG0190450.1"/>
    </source>
</evidence>
<accession>A0A8I7B3Q1</accession>
<dbReference type="Gramene" id="HORVU.MOREX.r3.2HG0190450.1">
    <property type="protein sequence ID" value="HORVU.MOREX.r3.2HG0190450.1"/>
    <property type="gene ID" value="HORVU.MOREX.r3.2HG0190450"/>
</dbReference>
<dbReference type="GeneID" id="123430707"/>
<reference evidence="1" key="2">
    <citation type="submission" date="2020-10" db="EMBL/GenBank/DDBJ databases">
        <authorList>
            <person name="Scholz U."/>
            <person name="Mascher M."/>
            <person name="Fiebig A."/>
        </authorList>
    </citation>
    <scope>NUCLEOTIDE SEQUENCE [LARGE SCALE GENOMIC DNA]</scope>
    <source>
        <strain evidence="1">cv. Morex</strain>
    </source>
</reference>
<dbReference type="EnsemblPlants" id="HORVU.MOREX.r3.2HG0190450.1">
    <property type="protein sequence ID" value="HORVU.MOREX.r3.2HG0190450.1"/>
    <property type="gene ID" value="HORVU.MOREX.r3.2HG0190450"/>
</dbReference>
<protein>
    <submittedName>
        <fullName evidence="1">Uncharacterized protein</fullName>
    </submittedName>
</protein>